<dbReference type="EMBL" id="JAGJRS010000022">
    <property type="protein sequence ID" value="MBP1475204.1"/>
    <property type="molecule type" value="Genomic_DNA"/>
</dbReference>
<protein>
    <recommendedName>
        <fullName evidence="4">DUF1269 domain-containing protein</fullName>
    </recommendedName>
</protein>
<dbReference type="PANTHER" id="PTHR36109:SF2">
    <property type="entry name" value="MEMBRANE PROTEIN"/>
    <property type="match status" value="1"/>
</dbReference>
<dbReference type="InterPro" id="IPR052948">
    <property type="entry name" value="Low_temp-induced_all0457"/>
</dbReference>
<dbReference type="PANTHER" id="PTHR36109">
    <property type="entry name" value="MEMBRANE PROTEIN-RELATED"/>
    <property type="match status" value="1"/>
</dbReference>
<organism evidence="2 3">
    <name type="scientific">Frateuria flava</name>
    <dbReference type="NCBI Taxonomy" id="2821489"/>
    <lineage>
        <taxon>Bacteria</taxon>
        <taxon>Pseudomonadati</taxon>
        <taxon>Pseudomonadota</taxon>
        <taxon>Gammaproteobacteria</taxon>
        <taxon>Lysobacterales</taxon>
        <taxon>Rhodanobacteraceae</taxon>
        <taxon>Frateuria</taxon>
    </lineage>
</organism>
<evidence type="ECO:0000256" key="1">
    <source>
        <dbReference type="SAM" id="Phobius"/>
    </source>
</evidence>
<sequence length="165" mass="16604">MKTRHVFSSPDVATAKILMQAARAAGVPEEDISLIARSDIELEAAPEQHKEAGSDFYPAALRGVVGGGAVGLLAGLVAVAIPPVGITVAGVAGLTVAGALTGGWTGALVGASVPDPVRRKFEDEIEAGRILVVLDGDKDLLAHAAPALARAGGTPLPFDEPTALT</sequence>
<comment type="caution">
    <text evidence="2">The sequence shown here is derived from an EMBL/GenBank/DDBJ whole genome shotgun (WGS) entry which is preliminary data.</text>
</comment>
<gene>
    <name evidence="2" type="ORF">J7I44_12895</name>
</gene>
<reference evidence="2 3" key="1">
    <citation type="submission" date="2021-04" db="EMBL/GenBank/DDBJ databases">
        <authorList>
            <person name="Huq M.A."/>
        </authorList>
    </citation>
    <scope>NUCLEOTIDE SEQUENCE [LARGE SCALE GENOMIC DNA]</scope>
    <source>
        <strain evidence="2 3">MAH-13</strain>
    </source>
</reference>
<keyword evidence="1" id="KW-0472">Membrane</keyword>
<feature type="transmembrane region" description="Helical" evidence="1">
    <location>
        <begin position="59"/>
        <end position="81"/>
    </location>
</feature>
<name>A0ABS4DQ64_9GAMM</name>
<keyword evidence="1" id="KW-0812">Transmembrane</keyword>
<evidence type="ECO:0000313" key="3">
    <source>
        <dbReference type="Proteomes" id="UP000823790"/>
    </source>
</evidence>
<accession>A0ABS4DQ64</accession>
<keyword evidence="3" id="KW-1185">Reference proteome</keyword>
<dbReference type="Proteomes" id="UP000823790">
    <property type="component" value="Unassembled WGS sequence"/>
</dbReference>
<evidence type="ECO:0008006" key="4">
    <source>
        <dbReference type="Google" id="ProtNLM"/>
    </source>
</evidence>
<dbReference type="RefSeq" id="WP_209621477.1">
    <property type="nucleotide sequence ID" value="NZ_JAGJRS010000022.1"/>
</dbReference>
<proteinExistence type="predicted"/>
<evidence type="ECO:0000313" key="2">
    <source>
        <dbReference type="EMBL" id="MBP1475204.1"/>
    </source>
</evidence>
<feature type="transmembrane region" description="Helical" evidence="1">
    <location>
        <begin position="87"/>
        <end position="111"/>
    </location>
</feature>
<keyword evidence="1" id="KW-1133">Transmembrane helix</keyword>